<dbReference type="RefSeq" id="WP_151077302.1">
    <property type="nucleotide sequence ID" value="NZ_CP047647.1"/>
</dbReference>
<protein>
    <submittedName>
        <fullName evidence="1">Uncharacterized protein</fullName>
    </submittedName>
</protein>
<name>A0A7L4ZTY3_9BACT</name>
<reference evidence="1 2" key="1">
    <citation type="submission" date="2019-09" db="EMBL/GenBank/DDBJ databases">
        <title>Genome sequence of Hymenobacter sp. M3.</title>
        <authorList>
            <person name="Srinivasan S."/>
        </authorList>
    </citation>
    <scope>NUCLEOTIDE SEQUENCE [LARGE SCALE GENOMIC DNA]</scope>
    <source>
        <strain evidence="1 2">M3</strain>
    </source>
</reference>
<evidence type="ECO:0000313" key="1">
    <source>
        <dbReference type="EMBL" id="KAA9339654.1"/>
    </source>
</evidence>
<comment type="caution">
    <text evidence="1">The sequence shown here is derived from an EMBL/GenBank/DDBJ whole genome shotgun (WGS) entry which is preliminary data.</text>
</comment>
<evidence type="ECO:0000313" key="2">
    <source>
        <dbReference type="Proteomes" id="UP000326380"/>
    </source>
</evidence>
<dbReference type="AlphaFoldDB" id="A0A7L4ZTY3"/>
<accession>A0A7L4ZTY3</accession>
<gene>
    <name evidence="1" type="ORF">F0P96_03305</name>
</gene>
<sequence>MRLHDLYNDDEHLYCSIQFDAANQWLYATWQGYVPTPDAERGAEAYLTELRQRHCPGLLNDNSRIAGPWFDSTAWLEQIWAPQAAELGLRYVAHVTPPDGFAASLDVAARRPFGTQFELQIFDDLTAAQDWLLRCYAAEKTPHRLA</sequence>
<dbReference type="Proteomes" id="UP000326380">
    <property type="component" value="Unassembled WGS sequence"/>
</dbReference>
<organism evidence="1 2">
    <name type="scientific">Hymenobacter busanensis</name>
    <dbReference type="NCBI Taxonomy" id="2607656"/>
    <lineage>
        <taxon>Bacteria</taxon>
        <taxon>Pseudomonadati</taxon>
        <taxon>Bacteroidota</taxon>
        <taxon>Cytophagia</taxon>
        <taxon>Cytophagales</taxon>
        <taxon>Hymenobacteraceae</taxon>
        <taxon>Hymenobacter</taxon>
    </lineage>
</organism>
<dbReference type="EMBL" id="VTWU01000001">
    <property type="protein sequence ID" value="KAA9339654.1"/>
    <property type="molecule type" value="Genomic_DNA"/>
</dbReference>
<proteinExistence type="predicted"/>
<keyword evidence="2" id="KW-1185">Reference proteome</keyword>